<proteinExistence type="predicted"/>
<dbReference type="eggNOG" id="COG2856">
    <property type="taxonomic scope" value="Bacteria"/>
</dbReference>
<evidence type="ECO:0000313" key="2">
    <source>
        <dbReference type="Proteomes" id="UP000008457"/>
    </source>
</evidence>
<dbReference type="HOGENOM" id="CLU_571908_0_0_9"/>
<reference evidence="1 2" key="2">
    <citation type="journal article" date="2011" name="Stand. Genomic Sci.">
        <title>Complete genome sequence of Mahella australiensis type strain (50-1 BON).</title>
        <authorList>
            <person name="Sikorski J."/>
            <person name="Teshima H."/>
            <person name="Nolan M."/>
            <person name="Lucas S."/>
            <person name="Hammon N."/>
            <person name="Deshpande S."/>
            <person name="Cheng J.F."/>
            <person name="Pitluck S."/>
            <person name="Liolios K."/>
            <person name="Pagani I."/>
            <person name="Ivanova N."/>
            <person name="Huntemann M."/>
            <person name="Mavromatis K."/>
            <person name="Ovchinikova G."/>
            <person name="Pati A."/>
            <person name="Tapia R."/>
            <person name="Han C."/>
            <person name="Goodwin L."/>
            <person name="Chen A."/>
            <person name="Palaniappan K."/>
            <person name="Land M."/>
            <person name="Hauser L."/>
            <person name="Ngatchou-Djao O.D."/>
            <person name="Rohde M."/>
            <person name="Pukall R."/>
            <person name="Spring S."/>
            <person name="Abt B."/>
            <person name="Goker M."/>
            <person name="Detter J.C."/>
            <person name="Woyke T."/>
            <person name="Bristow J."/>
            <person name="Markowitz V."/>
            <person name="Hugenholtz P."/>
            <person name="Eisen J.A."/>
            <person name="Kyrpides N.C."/>
            <person name="Klenk H.P."/>
            <person name="Lapidus A."/>
        </authorList>
    </citation>
    <scope>NUCLEOTIDE SEQUENCE [LARGE SCALE GENOMIC DNA]</scope>
    <source>
        <strain evidence="2">DSM 15567 / CIP 107919 / 50-1 BON</strain>
    </source>
</reference>
<name>F4A0B1_MAHA5</name>
<keyword evidence="2" id="KW-1185">Reference proteome</keyword>
<dbReference type="Proteomes" id="UP000008457">
    <property type="component" value="Chromosome"/>
</dbReference>
<dbReference type="KEGG" id="mas:Mahau_2847"/>
<reference evidence="2" key="1">
    <citation type="submission" date="2010-11" db="EMBL/GenBank/DDBJ databases">
        <title>The complete genome of Mahella australiensis DSM 15567.</title>
        <authorList>
            <consortium name="US DOE Joint Genome Institute (JGI-PGF)"/>
            <person name="Lucas S."/>
            <person name="Copeland A."/>
            <person name="Lapidus A."/>
            <person name="Bruce D."/>
            <person name="Goodwin L."/>
            <person name="Pitluck S."/>
            <person name="Kyrpides N."/>
            <person name="Mavromatis K."/>
            <person name="Pagani I."/>
            <person name="Ivanova N."/>
            <person name="Teshima H."/>
            <person name="Brettin T."/>
            <person name="Detter J.C."/>
            <person name="Han C."/>
            <person name="Tapia R."/>
            <person name="Land M."/>
            <person name="Hauser L."/>
            <person name="Markowitz V."/>
            <person name="Cheng J.-F."/>
            <person name="Hugenholtz P."/>
            <person name="Woyke T."/>
            <person name="Wu D."/>
            <person name="Spring S."/>
            <person name="Pukall R."/>
            <person name="Steenblock K."/>
            <person name="Schneider S."/>
            <person name="Klenk H.-P."/>
            <person name="Eisen J.A."/>
        </authorList>
    </citation>
    <scope>NUCLEOTIDE SEQUENCE [LARGE SCALE GENOMIC DNA]</scope>
    <source>
        <strain evidence="2">DSM 15567 / CIP 107919 / 50-1 BON</strain>
    </source>
</reference>
<dbReference type="AlphaFoldDB" id="F4A0B1"/>
<protein>
    <recommendedName>
        <fullName evidence="3">IrrE N-terminal-like domain-containing protein</fullName>
    </recommendedName>
</protein>
<dbReference type="RefSeq" id="WP_013782383.1">
    <property type="nucleotide sequence ID" value="NC_015520.1"/>
</dbReference>
<evidence type="ECO:0000313" key="1">
    <source>
        <dbReference type="EMBL" id="AEE97972.1"/>
    </source>
</evidence>
<accession>F4A0B1</accession>
<sequence>MTSRPTSSDIFDVNKKTGALILGKNRLDDYATKFLTRHCKEALTTPMPLPVEKILQKVGLTVKEVSLSRNLDIFGCCMLLDGEVEVYDRESGTYHSTFFPAGTILVDPNSEALYGEGSKRNTLIHEALHWEKDKTYFEILALKNAEATEKLYPIMCRQSETFYEPPEGKKTKENEVKWLEWQAHRLAPRVLMPYKTFKQKALELIDRYMNPQNNIVPSCDILVEDLSEFFIASRASVKYRLIEVGLLEKISEFEDYDTIFAEINNRKEFVALTPAEAYQLLRLDSTLQEWVSGGRFVFVDGYFVLADPKYITTENGILHLSTKAKKNLAKCAINIHEQKYSAYQNIQKDFMAYTVLYNVVGVDQRMLTFHPKYQANFDYEPDEVYAAFHEHILSYDENEEIELVKKLGDPTTTLCQCLWFLMENRKWKYPEIFHEKTLLHKNYHGKIKNDKYNNIGTDVLMAICVGLGLNLRIIEKIFEKSLNKLDYYKDPDKTYIHILENMPGLSIQDFNSVLEQAGIPKLGSTIKDDED</sequence>
<organism evidence="1 2">
    <name type="scientific">Mahella australiensis (strain DSM 15567 / CIP 107919 / 50-1 BON)</name>
    <dbReference type="NCBI Taxonomy" id="697281"/>
    <lineage>
        <taxon>Bacteria</taxon>
        <taxon>Bacillati</taxon>
        <taxon>Bacillota</taxon>
        <taxon>Clostridia</taxon>
        <taxon>Thermoanaerobacterales</taxon>
        <taxon>Thermoanaerobacterales Family IV. Incertae Sedis</taxon>
        <taxon>Mahella</taxon>
    </lineage>
</organism>
<dbReference type="STRING" id="697281.Mahau_2847"/>
<dbReference type="OrthoDB" id="581382at2"/>
<gene>
    <name evidence="1" type="ordered locus">Mahau_2847</name>
</gene>
<evidence type="ECO:0008006" key="3">
    <source>
        <dbReference type="Google" id="ProtNLM"/>
    </source>
</evidence>
<dbReference type="EMBL" id="CP002360">
    <property type="protein sequence ID" value="AEE97972.1"/>
    <property type="molecule type" value="Genomic_DNA"/>
</dbReference>